<comment type="caution">
    <text evidence="2">The sequence shown here is derived from an EMBL/GenBank/DDBJ whole genome shotgun (WGS) entry which is preliminary data.</text>
</comment>
<dbReference type="Pfam" id="PF00884">
    <property type="entry name" value="Sulfatase"/>
    <property type="match status" value="1"/>
</dbReference>
<sequence length="380" mass="42158">MTTDTNTDSTETARTTLLVTVDSLRADRFDEMERTRDYLETCHPRAFATSTATLGSFPAIIGGEYATGDGLGRATNVASRFDCRRIGITTNHLLSAEYGYADAFDSFTSPKGGGETLKEKGAVLLDRGTLAYRVASWGWNRYQALLSRFVDLEKSFRPADDVIDQFLGEIEGRGEWFGWLHFMEPHHPYDPDGADVSRAEAQRVTRRVLSGRGSAADEDLVRDLYRREVAELDRKLARLWEAIPDDTRVVFCADHGELLGEDSLWGHPGEMRPELLNVPFGTRNAPDLSEVVSLLDVPTILSGSEHGLGTLEREVAFAAYGTNKAAMNAEHLATTDGTVQLSDGEPATDPELERRLERFDPEYVVKEDALQEDLEDLGYA</sequence>
<dbReference type="RefSeq" id="WP_390285137.1">
    <property type="nucleotide sequence ID" value="NZ_JBHUDI010000003.1"/>
</dbReference>
<evidence type="ECO:0000313" key="3">
    <source>
        <dbReference type="Proteomes" id="UP001597076"/>
    </source>
</evidence>
<gene>
    <name evidence="2" type="ORF">ACFR99_05510</name>
</gene>
<dbReference type="EMBL" id="JBHUDI010000003">
    <property type="protein sequence ID" value="MFD1563001.1"/>
    <property type="molecule type" value="Genomic_DNA"/>
</dbReference>
<dbReference type="InterPro" id="IPR017850">
    <property type="entry name" value="Alkaline_phosphatase_core_sf"/>
</dbReference>
<accession>A0ABD6BD62</accession>
<evidence type="ECO:0000313" key="2">
    <source>
        <dbReference type="EMBL" id="MFD1563001.1"/>
    </source>
</evidence>
<organism evidence="2 3">
    <name type="scientific">Haloarchaeobius amylolyticus</name>
    <dbReference type="NCBI Taxonomy" id="1198296"/>
    <lineage>
        <taxon>Archaea</taxon>
        <taxon>Methanobacteriati</taxon>
        <taxon>Methanobacteriota</taxon>
        <taxon>Stenosarchaea group</taxon>
        <taxon>Halobacteria</taxon>
        <taxon>Halobacteriales</taxon>
        <taxon>Halorubellaceae</taxon>
        <taxon>Haloarchaeobius</taxon>
    </lineage>
</organism>
<keyword evidence="3" id="KW-1185">Reference proteome</keyword>
<protein>
    <submittedName>
        <fullName evidence="2">Sulfatase-like hydrolase/transferase</fullName>
    </submittedName>
</protein>
<dbReference type="Gene3D" id="3.40.720.10">
    <property type="entry name" value="Alkaline Phosphatase, subunit A"/>
    <property type="match status" value="1"/>
</dbReference>
<dbReference type="Proteomes" id="UP001597076">
    <property type="component" value="Unassembled WGS sequence"/>
</dbReference>
<dbReference type="InterPro" id="IPR000917">
    <property type="entry name" value="Sulfatase_N"/>
</dbReference>
<reference evidence="2 3" key="1">
    <citation type="journal article" date="2019" name="Int. J. Syst. Evol. Microbiol.">
        <title>The Global Catalogue of Microorganisms (GCM) 10K type strain sequencing project: providing services to taxonomists for standard genome sequencing and annotation.</title>
        <authorList>
            <consortium name="The Broad Institute Genomics Platform"/>
            <consortium name="The Broad Institute Genome Sequencing Center for Infectious Disease"/>
            <person name="Wu L."/>
            <person name="Ma J."/>
        </authorList>
    </citation>
    <scope>NUCLEOTIDE SEQUENCE [LARGE SCALE GENOMIC DNA]</scope>
    <source>
        <strain evidence="2 3">CGMCC 1.12230</strain>
    </source>
</reference>
<feature type="domain" description="Sulfatase N-terminal" evidence="1">
    <location>
        <begin position="158"/>
        <end position="280"/>
    </location>
</feature>
<evidence type="ECO:0000259" key="1">
    <source>
        <dbReference type="Pfam" id="PF00884"/>
    </source>
</evidence>
<proteinExistence type="predicted"/>
<dbReference type="SUPFAM" id="SSF53649">
    <property type="entry name" value="Alkaline phosphatase-like"/>
    <property type="match status" value="1"/>
</dbReference>
<name>A0ABD6BD62_9EURY</name>
<dbReference type="AlphaFoldDB" id="A0ABD6BD62"/>